<evidence type="ECO:0000313" key="3">
    <source>
        <dbReference type="Proteomes" id="UP000245890"/>
    </source>
</evidence>
<feature type="domain" description="Methyltransferase" evidence="1">
    <location>
        <begin position="42"/>
        <end position="133"/>
    </location>
</feature>
<dbReference type="PANTHER" id="PTHR43464">
    <property type="entry name" value="METHYLTRANSFERASE"/>
    <property type="match status" value="1"/>
</dbReference>
<dbReference type="AlphaFoldDB" id="A0A2U0SCL2"/>
<organism evidence="2 3">
    <name type="scientific">Sphingomonas pokkalii</name>
    <dbReference type="NCBI Taxonomy" id="2175090"/>
    <lineage>
        <taxon>Bacteria</taxon>
        <taxon>Pseudomonadati</taxon>
        <taxon>Pseudomonadota</taxon>
        <taxon>Alphaproteobacteria</taxon>
        <taxon>Sphingomonadales</taxon>
        <taxon>Sphingomonadaceae</taxon>
        <taxon>Sphingomonas</taxon>
    </lineage>
</organism>
<gene>
    <name evidence="2" type="ORF">DD559_07010</name>
</gene>
<dbReference type="Gene3D" id="3.40.50.150">
    <property type="entry name" value="Vaccinia Virus protein VP39"/>
    <property type="match status" value="1"/>
</dbReference>
<accession>A0A2U0SCL2</accession>
<dbReference type="SUPFAM" id="SSF53335">
    <property type="entry name" value="S-adenosyl-L-methionine-dependent methyltransferases"/>
    <property type="match status" value="1"/>
</dbReference>
<evidence type="ECO:0000259" key="1">
    <source>
        <dbReference type="Pfam" id="PF13649"/>
    </source>
</evidence>
<dbReference type="InterPro" id="IPR029063">
    <property type="entry name" value="SAM-dependent_MTases_sf"/>
</dbReference>
<protein>
    <submittedName>
        <fullName evidence="2">SAM-dependent methyltransferase</fullName>
    </submittedName>
</protein>
<dbReference type="PANTHER" id="PTHR43464:SF90">
    <property type="entry name" value="METHYLTRANSFERASE TYPE 11"/>
    <property type="match status" value="1"/>
</dbReference>
<keyword evidence="2" id="KW-0489">Methyltransferase</keyword>
<dbReference type="EMBL" id="QENQ01000001">
    <property type="protein sequence ID" value="PVX29113.1"/>
    <property type="molecule type" value="Genomic_DNA"/>
</dbReference>
<keyword evidence="3" id="KW-1185">Reference proteome</keyword>
<keyword evidence="2" id="KW-0808">Transferase</keyword>
<dbReference type="Proteomes" id="UP000245890">
    <property type="component" value="Unassembled WGS sequence"/>
</dbReference>
<dbReference type="CDD" id="cd02440">
    <property type="entry name" value="AdoMet_MTases"/>
    <property type="match status" value="1"/>
</dbReference>
<dbReference type="Pfam" id="PF13649">
    <property type="entry name" value="Methyltransf_25"/>
    <property type="match status" value="1"/>
</dbReference>
<evidence type="ECO:0000313" key="2">
    <source>
        <dbReference type="EMBL" id="PVX29113.1"/>
    </source>
</evidence>
<comment type="caution">
    <text evidence="2">The sequence shown here is derived from an EMBL/GenBank/DDBJ whole genome shotgun (WGS) entry which is preliminary data.</text>
</comment>
<sequence>MNVDPSEGWDAIAEAFVAARSNIGAALVRNWARETLSPGAEIVDIGCGSGVPIARALIDDGFTVFGIDASPRLLRAFARQFPAMPCACEAAQDSRFFGRRFDGAIAIGLLFLLDADQQWQVLEKTAAALHPGGRLLFSAPLQACTWNDSLTGRCSQSLGAPAYARMLAAFGLHLVRHLEDEGANTYYDAVKQSA</sequence>
<name>A0A2U0SCL2_9SPHN</name>
<dbReference type="GO" id="GO:0008168">
    <property type="term" value="F:methyltransferase activity"/>
    <property type="evidence" value="ECO:0007669"/>
    <property type="project" value="UniProtKB-KW"/>
</dbReference>
<dbReference type="InterPro" id="IPR041698">
    <property type="entry name" value="Methyltransf_25"/>
</dbReference>
<dbReference type="GO" id="GO:0032259">
    <property type="term" value="P:methylation"/>
    <property type="evidence" value="ECO:0007669"/>
    <property type="project" value="UniProtKB-KW"/>
</dbReference>
<dbReference type="RefSeq" id="WP_116468556.1">
    <property type="nucleotide sequence ID" value="NZ_QENQ01000001.1"/>
</dbReference>
<dbReference type="OrthoDB" id="9765084at2"/>
<proteinExistence type="predicted"/>
<reference evidence="2 3" key="1">
    <citation type="submission" date="2018-05" db="EMBL/GenBank/DDBJ databases">
        <title>Description of Sphingomonas pokkalii sp nov, isolated from the rhizosphere of saline tolerant pokkali rice and its draft genome analysis.</title>
        <authorList>
            <person name="Menon R."/>
            <person name="Kumari S."/>
            <person name="Rameshkumar N."/>
        </authorList>
    </citation>
    <scope>NUCLEOTIDE SEQUENCE [LARGE SCALE GENOMIC DNA]</scope>
    <source>
        <strain evidence="2 3">L3B27</strain>
    </source>
</reference>